<keyword evidence="5" id="KW-1185">Reference proteome</keyword>
<proteinExistence type="predicted"/>
<protein>
    <recommendedName>
        <fullName evidence="3">F-box domain-containing protein</fullName>
    </recommendedName>
</protein>
<dbReference type="AlphaFoldDB" id="A0AAD9MXW8"/>
<dbReference type="SMART" id="SM00256">
    <property type="entry name" value="FBOX"/>
    <property type="match status" value="1"/>
</dbReference>
<dbReference type="InterPro" id="IPR036047">
    <property type="entry name" value="F-box-like_dom_sf"/>
</dbReference>
<dbReference type="SUPFAM" id="SSF81383">
    <property type="entry name" value="F-box domain"/>
    <property type="match status" value="1"/>
</dbReference>
<dbReference type="InterPro" id="IPR032675">
    <property type="entry name" value="LRR_dom_sf"/>
</dbReference>
<dbReference type="GO" id="GO:0019005">
    <property type="term" value="C:SCF ubiquitin ligase complex"/>
    <property type="evidence" value="ECO:0007669"/>
    <property type="project" value="TreeGrafter"/>
</dbReference>
<sequence>MEDVIALHINELPNSVLVGIFRFLSSDELRFAVQLVCRYWRALSHDRTLWRHCFSEQTLLNDGSFRSLLEKVGHCVEVLDLDNCFGLTEKSLSYVADLCTDLCEIRWKQMPVTKTSAEALRRFVISRPELRRYDFSNDICGYPEVLELCTGNLDSLSAFTSAARVDADIHEESGSQSQIMAASILAIAKQNPGLRHLMTNYLGRGDWLYRVCACCTSLETLSIRGAVWTSTDSLLSACDCLVSLTELCISETLVDDRCVGGVASRCPRLRRVDISACRNVTDTGIIALTEACPGIVELALNNSRYVSGNVTDLGLCSVASNLPHLRRLWISFCPSVSPSGVRLVAEKCPDLEEIHTVGCVALTEPAFLALAAYCKKLRMIDASQCLQLRSRTVEVMLLSLPSLTTLLVESCRSVSELRLRRSSENDSPEDVDDNDDDDEVTNSEGDRAAPSYTVTADPTELPTSDLTSISLSFCSQLEPRAVLSLAAFCPKLRSVNLTACCQLSDVCLEVLTRECQHLRYLDISSGSSFRLAKLTDHTLFAISKNCRQLEELHMKALFGVTMSGLESVVTCCEYLKWLSLTAGKNLPFGEMIQMMASRRCGVELWDAMGAGRLISADRYSSKYTGNCTFIMSRVKVEYH</sequence>
<organism evidence="4 5">
    <name type="scientific">Paralvinella palmiformis</name>
    <dbReference type="NCBI Taxonomy" id="53620"/>
    <lineage>
        <taxon>Eukaryota</taxon>
        <taxon>Metazoa</taxon>
        <taxon>Spiralia</taxon>
        <taxon>Lophotrochozoa</taxon>
        <taxon>Annelida</taxon>
        <taxon>Polychaeta</taxon>
        <taxon>Sedentaria</taxon>
        <taxon>Canalipalpata</taxon>
        <taxon>Terebellida</taxon>
        <taxon>Terebelliformia</taxon>
        <taxon>Alvinellidae</taxon>
        <taxon>Paralvinella</taxon>
    </lineage>
</organism>
<evidence type="ECO:0000256" key="2">
    <source>
        <dbReference type="SAM" id="MobiDB-lite"/>
    </source>
</evidence>
<evidence type="ECO:0000259" key="3">
    <source>
        <dbReference type="PROSITE" id="PS50181"/>
    </source>
</evidence>
<dbReference type="Gene3D" id="3.80.10.10">
    <property type="entry name" value="Ribonuclease Inhibitor"/>
    <property type="match status" value="2"/>
</dbReference>
<dbReference type="Gene3D" id="1.20.1280.50">
    <property type="match status" value="1"/>
</dbReference>
<comment type="caution">
    <text evidence="4">The sequence shown here is derived from an EMBL/GenBank/DDBJ whole genome shotgun (WGS) entry which is preliminary data.</text>
</comment>
<dbReference type="PANTHER" id="PTHR13318">
    <property type="entry name" value="PARTNER OF PAIRED, ISOFORM B-RELATED"/>
    <property type="match status" value="1"/>
</dbReference>
<dbReference type="SMART" id="SM00367">
    <property type="entry name" value="LRR_CC"/>
    <property type="match status" value="9"/>
</dbReference>
<dbReference type="Proteomes" id="UP001208570">
    <property type="component" value="Unassembled WGS sequence"/>
</dbReference>
<evidence type="ECO:0000256" key="1">
    <source>
        <dbReference type="ARBA" id="ARBA00022786"/>
    </source>
</evidence>
<dbReference type="Pfam" id="PF12937">
    <property type="entry name" value="F-box-like"/>
    <property type="match status" value="1"/>
</dbReference>
<dbReference type="PANTHER" id="PTHR13318:SF95">
    <property type="entry name" value="F-BOX PROTEIN YLR352W"/>
    <property type="match status" value="1"/>
</dbReference>
<dbReference type="PROSITE" id="PS50181">
    <property type="entry name" value="FBOX"/>
    <property type="match status" value="1"/>
</dbReference>
<keyword evidence="1" id="KW-0833">Ubl conjugation pathway</keyword>
<name>A0AAD9MXW8_9ANNE</name>
<reference evidence="4" key="1">
    <citation type="journal article" date="2023" name="Mol. Biol. Evol.">
        <title>Third-Generation Sequencing Reveals the Adaptive Role of the Epigenome in Three Deep-Sea Polychaetes.</title>
        <authorList>
            <person name="Perez M."/>
            <person name="Aroh O."/>
            <person name="Sun Y."/>
            <person name="Lan Y."/>
            <person name="Juniper S.K."/>
            <person name="Young C.R."/>
            <person name="Angers B."/>
            <person name="Qian P.Y."/>
        </authorList>
    </citation>
    <scope>NUCLEOTIDE SEQUENCE</scope>
    <source>
        <strain evidence="4">P08H-3</strain>
    </source>
</reference>
<gene>
    <name evidence="4" type="ORF">LSH36_535g01016</name>
</gene>
<accession>A0AAD9MXW8</accession>
<dbReference type="InterPro" id="IPR001810">
    <property type="entry name" value="F-box_dom"/>
</dbReference>
<feature type="compositionally biased region" description="Acidic residues" evidence="2">
    <location>
        <begin position="426"/>
        <end position="441"/>
    </location>
</feature>
<dbReference type="GO" id="GO:0031146">
    <property type="term" value="P:SCF-dependent proteasomal ubiquitin-dependent protein catabolic process"/>
    <property type="evidence" value="ECO:0007669"/>
    <property type="project" value="TreeGrafter"/>
</dbReference>
<evidence type="ECO:0000313" key="4">
    <source>
        <dbReference type="EMBL" id="KAK2147791.1"/>
    </source>
</evidence>
<feature type="domain" description="F-box" evidence="3">
    <location>
        <begin position="6"/>
        <end position="53"/>
    </location>
</feature>
<dbReference type="InterPro" id="IPR006553">
    <property type="entry name" value="Leu-rich_rpt_Cys-con_subtyp"/>
</dbReference>
<dbReference type="EMBL" id="JAODUP010000535">
    <property type="protein sequence ID" value="KAK2147791.1"/>
    <property type="molecule type" value="Genomic_DNA"/>
</dbReference>
<dbReference type="SUPFAM" id="SSF52047">
    <property type="entry name" value="RNI-like"/>
    <property type="match status" value="2"/>
</dbReference>
<feature type="region of interest" description="Disordered" evidence="2">
    <location>
        <begin position="419"/>
        <end position="460"/>
    </location>
</feature>
<evidence type="ECO:0000313" key="5">
    <source>
        <dbReference type="Proteomes" id="UP001208570"/>
    </source>
</evidence>